<name>A0A7W6GE24_9HYPH</name>
<evidence type="ECO:0000256" key="1">
    <source>
        <dbReference type="SAM" id="MobiDB-lite"/>
    </source>
</evidence>
<evidence type="ECO:0000313" key="4">
    <source>
        <dbReference type="Proteomes" id="UP000528964"/>
    </source>
</evidence>
<feature type="signal peptide" evidence="2">
    <location>
        <begin position="1"/>
        <end position="37"/>
    </location>
</feature>
<comment type="caution">
    <text evidence="3">The sequence shown here is derived from an EMBL/GenBank/DDBJ whole genome shotgun (WGS) entry which is preliminary data.</text>
</comment>
<proteinExistence type="predicted"/>
<dbReference type="AlphaFoldDB" id="A0A7W6GE24"/>
<protein>
    <recommendedName>
        <fullName evidence="5">DUF2946 domain-containing protein</fullName>
    </recommendedName>
</protein>
<keyword evidence="4" id="KW-1185">Reference proteome</keyword>
<dbReference type="EMBL" id="JACIDR010000001">
    <property type="protein sequence ID" value="MBB3971447.1"/>
    <property type="molecule type" value="Genomic_DNA"/>
</dbReference>
<organism evidence="3 4">
    <name type="scientific">Hansschlegelia beijingensis</name>
    <dbReference type="NCBI Taxonomy" id="1133344"/>
    <lineage>
        <taxon>Bacteria</taxon>
        <taxon>Pseudomonadati</taxon>
        <taxon>Pseudomonadota</taxon>
        <taxon>Alphaproteobacteria</taxon>
        <taxon>Hyphomicrobiales</taxon>
        <taxon>Methylopilaceae</taxon>
        <taxon>Hansschlegelia</taxon>
    </lineage>
</organism>
<sequence length="125" mass="13338">MHRVRTFTRLLGVWAVAYVLIAQAALGAFAMVGQAHAAPSDPFGVHCLNGDASADQDTHGQLQRAACCTIACLSHAAAPPPELIVFTFAYAPQPAAPRAAFAAERPWREIAERRPTRPRDPPAAV</sequence>
<evidence type="ECO:0008006" key="5">
    <source>
        <dbReference type="Google" id="ProtNLM"/>
    </source>
</evidence>
<gene>
    <name evidence="3" type="ORF">GGR24_000080</name>
</gene>
<evidence type="ECO:0000256" key="2">
    <source>
        <dbReference type="SAM" id="SignalP"/>
    </source>
</evidence>
<accession>A0A7W6GE24</accession>
<dbReference type="Proteomes" id="UP000528964">
    <property type="component" value="Unassembled WGS sequence"/>
</dbReference>
<feature type="compositionally biased region" description="Basic and acidic residues" evidence="1">
    <location>
        <begin position="105"/>
        <end position="125"/>
    </location>
</feature>
<evidence type="ECO:0000313" key="3">
    <source>
        <dbReference type="EMBL" id="MBB3971447.1"/>
    </source>
</evidence>
<feature type="region of interest" description="Disordered" evidence="1">
    <location>
        <begin position="104"/>
        <end position="125"/>
    </location>
</feature>
<dbReference type="RefSeq" id="WP_183393327.1">
    <property type="nucleotide sequence ID" value="NZ_JACIDR010000001.1"/>
</dbReference>
<feature type="chain" id="PRO_5030725959" description="DUF2946 domain-containing protein" evidence="2">
    <location>
        <begin position="38"/>
        <end position="125"/>
    </location>
</feature>
<keyword evidence="2" id="KW-0732">Signal</keyword>
<reference evidence="3 4" key="1">
    <citation type="submission" date="2020-08" db="EMBL/GenBank/DDBJ databases">
        <title>Genomic Encyclopedia of Type Strains, Phase IV (KMG-IV): sequencing the most valuable type-strain genomes for metagenomic binning, comparative biology and taxonomic classification.</title>
        <authorList>
            <person name="Goeker M."/>
        </authorList>
    </citation>
    <scope>NUCLEOTIDE SEQUENCE [LARGE SCALE GENOMIC DNA]</scope>
    <source>
        <strain evidence="3 4">DSM 25481</strain>
    </source>
</reference>